<dbReference type="SUPFAM" id="SSF57850">
    <property type="entry name" value="RING/U-box"/>
    <property type="match status" value="1"/>
</dbReference>
<keyword evidence="1" id="KW-0863">Zinc-finger</keyword>
<dbReference type="Proteomes" id="UP001632038">
    <property type="component" value="Unassembled WGS sequence"/>
</dbReference>
<evidence type="ECO:0000259" key="2">
    <source>
        <dbReference type="PROSITE" id="PS50089"/>
    </source>
</evidence>
<dbReference type="InterPro" id="IPR013083">
    <property type="entry name" value="Znf_RING/FYVE/PHD"/>
</dbReference>
<evidence type="ECO:0000313" key="4">
    <source>
        <dbReference type="Proteomes" id="UP001632038"/>
    </source>
</evidence>
<organism evidence="3 4">
    <name type="scientific">Castilleja foliolosa</name>
    <dbReference type="NCBI Taxonomy" id="1961234"/>
    <lineage>
        <taxon>Eukaryota</taxon>
        <taxon>Viridiplantae</taxon>
        <taxon>Streptophyta</taxon>
        <taxon>Embryophyta</taxon>
        <taxon>Tracheophyta</taxon>
        <taxon>Spermatophyta</taxon>
        <taxon>Magnoliopsida</taxon>
        <taxon>eudicotyledons</taxon>
        <taxon>Gunneridae</taxon>
        <taxon>Pentapetalae</taxon>
        <taxon>asterids</taxon>
        <taxon>lamiids</taxon>
        <taxon>Lamiales</taxon>
        <taxon>Orobanchaceae</taxon>
        <taxon>Pedicularideae</taxon>
        <taxon>Castillejinae</taxon>
        <taxon>Castilleja</taxon>
    </lineage>
</organism>
<dbReference type="PROSITE" id="PS50089">
    <property type="entry name" value="ZF_RING_2"/>
    <property type="match status" value="1"/>
</dbReference>
<proteinExistence type="predicted"/>
<reference evidence="4" key="1">
    <citation type="journal article" date="2024" name="IScience">
        <title>Strigolactones Initiate the Formation of Haustorium-like Structures in Castilleja.</title>
        <authorList>
            <person name="Buerger M."/>
            <person name="Peterson D."/>
            <person name="Chory J."/>
        </authorList>
    </citation>
    <scope>NUCLEOTIDE SEQUENCE [LARGE SCALE GENOMIC DNA]</scope>
</reference>
<comment type="caution">
    <text evidence="3">The sequence shown here is derived from an EMBL/GenBank/DDBJ whole genome shotgun (WGS) entry which is preliminary data.</text>
</comment>
<dbReference type="EMBL" id="JAVIJP010000052">
    <property type="protein sequence ID" value="KAL3625581.1"/>
    <property type="molecule type" value="Genomic_DNA"/>
</dbReference>
<name>A0ABD3C723_9LAMI</name>
<sequence>MSGRVGYEYDYRFSMVDEDEISSVYKKIPISKLKSYIFEFRTSFILKSRTDEGEGKHDLIDSERYDVRVPENGGDISIYIRTSDRLDDYWMTEDEMKLLSSEAFDFAKQMAVKPEHASLNLIPIVVEIDVCTVQQEAETHDACLGRAIRPQNMVPLYLFLEFTSVEERKPMTSKLIMFLFDLPRIRVEDIEKGLALMEECSICSERAKVGAQISVLQCGHAFHSRCVVGWLEDNRLCPTCKSPAYKRRFDHGPPFKRLRPCDGQLP</sequence>
<feature type="domain" description="RING-type" evidence="2">
    <location>
        <begin position="200"/>
        <end position="241"/>
    </location>
</feature>
<dbReference type="GO" id="GO:0008270">
    <property type="term" value="F:zinc ion binding"/>
    <property type="evidence" value="ECO:0007669"/>
    <property type="project" value="UniProtKB-KW"/>
</dbReference>
<accession>A0ABD3C723</accession>
<dbReference type="InterPro" id="IPR001841">
    <property type="entry name" value="Znf_RING"/>
</dbReference>
<protein>
    <recommendedName>
        <fullName evidence="2">RING-type domain-containing protein</fullName>
    </recommendedName>
</protein>
<dbReference type="PANTHER" id="PTHR15302:SF0">
    <property type="entry name" value="E3 UBIQUITIN-PROTEIN LIGASE RNF103"/>
    <property type="match status" value="1"/>
</dbReference>
<dbReference type="AlphaFoldDB" id="A0ABD3C723"/>
<dbReference type="Pfam" id="PF13639">
    <property type="entry name" value="zf-RING_2"/>
    <property type="match status" value="1"/>
</dbReference>
<dbReference type="PANTHER" id="PTHR15302">
    <property type="entry name" value="E3 UBIQUITIN-PROTEIN LIGASE RNF103"/>
    <property type="match status" value="1"/>
</dbReference>
<evidence type="ECO:0000313" key="3">
    <source>
        <dbReference type="EMBL" id="KAL3625581.1"/>
    </source>
</evidence>
<dbReference type="SMART" id="SM00184">
    <property type="entry name" value="RING"/>
    <property type="match status" value="1"/>
</dbReference>
<keyword evidence="1" id="KW-0479">Metal-binding</keyword>
<evidence type="ECO:0000256" key="1">
    <source>
        <dbReference type="PROSITE-ProRule" id="PRU00175"/>
    </source>
</evidence>
<gene>
    <name evidence="3" type="ORF">CASFOL_031035</name>
</gene>
<dbReference type="InterPro" id="IPR042494">
    <property type="entry name" value="RNF103"/>
</dbReference>
<keyword evidence="1" id="KW-0862">Zinc</keyword>
<keyword evidence="4" id="KW-1185">Reference proteome</keyword>
<dbReference type="Gene3D" id="3.30.40.10">
    <property type="entry name" value="Zinc/RING finger domain, C3HC4 (zinc finger)"/>
    <property type="match status" value="1"/>
</dbReference>